<evidence type="ECO:0000313" key="4">
    <source>
        <dbReference type="RefSeq" id="XP_010764871.1"/>
    </source>
</evidence>
<dbReference type="GO" id="GO:0003723">
    <property type="term" value="F:RNA binding"/>
    <property type="evidence" value="ECO:0007669"/>
    <property type="project" value="InterPro"/>
</dbReference>
<evidence type="ECO:0000313" key="3">
    <source>
        <dbReference type="Proteomes" id="UP000504611"/>
    </source>
</evidence>
<dbReference type="GeneID" id="104941470"/>
<dbReference type="InterPro" id="IPR007275">
    <property type="entry name" value="YTH_domain"/>
</dbReference>
<feature type="non-terminal residue" evidence="4">
    <location>
        <position position="269"/>
    </location>
</feature>
<feature type="non-terminal residue" evidence="4">
    <location>
        <position position="1"/>
    </location>
</feature>
<dbReference type="RefSeq" id="XP_010764871.1">
    <property type="nucleotide sequence ID" value="XM_010766569.1"/>
</dbReference>
<feature type="domain" description="YTH" evidence="2">
    <location>
        <begin position="250"/>
        <end position="269"/>
    </location>
</feature>
<dbReference type="OrthoDB" id="5842105at2759"/>
<proteinExistence type="predicted"/>
<name>A0A6I9MSV6_9TELE</name>
<dbReference type="AlphaFoldDB" id="A0A6I9MSV6"/>
<gene>
    <name evidence="4" type="primary">LOC104941470</name>
</gene>
<keyword evidence="3" id="KW-1185">Reference proteome</keyword>
<evidence type="ECO:0000256" key="1">
    <source>
        <dbReference type="SAM" id="MobiDB-lite"/>
    </source>
</evidence>
<dbReference type="KEGG" id="ncc:104941470"/>
<sequence>TKRKSDRSDSRDPKRLRPSAGHAPSRSSNKRASGLPPSSIKKTASSPRARPPASYRHEYYDEKKSRRGAREPIRSRGEEPRRRETPRILEGLSQKLRRASPAPPQDARSEGEAVPEFGSEAGSGSSSPSGSHAEEEEEEEQEEEEEEEEEEEGMEEEEEEEEEEGEKEEDEEEEEYERRGEGNDYDTRSEAGDSRSSGSFSDDGESVHSGSASEASGSEKKQEKLSSSVRAVRKGMETPTSKLRYILRDARFFLIKSNNHENVSLAKAK</sequence>
<dbReference type="Proteomes" id="UP000504611">
    <property type="component" value="Unplaced"/>
</dbReference>
<organism evidence="3 4">
    <name type="scientific">Notothenia coriiceps</name>
    <name type="common">black rockcod</name>
    <dbReference type="NCBI Taxonomy" id="8208"/>
    <lineage>
        <taxon>Eukaryota</taxon>
        <taxon>Metazoa</taxon>
        <taxon>Chordata</taxon>
        <taxon>Craniata</taxon>
        <taxon>Vertebrata</taxon>
        <taxon>Euteleostomi</taxon>
        <taxon>Actinopterygii</taxon>
        <taxon>Neopterygii</taxon>
        <taxon>Teleostei</taxon>
        <taxon>Neoteleostei</taxon>
        <taxon>Acanthomorphata</taxon>
        <taxon>Eupercaria</taxon>
        <taxon>Perciformes</taxon>
        <taxon>Notothenioidei</taxon>
        <taxon>Nototheniidae</taxon>
        <taxon>Notothenia</taxon>
    </lineage>
</organism>
<feature type="compositionally biased region" description="Low complexity" evidence="1">
    <location>
        <begin position="118"/>
        <end position="131"/>
    </location>
</feature>
<feature type="compositionally biased region" description="Basic and acidic residues" evidence="1">
    <location>
        <begin position="1"/>
        <end position="15"/>
    </location>
</feature>
<evidence type="ECO:0000259" key="2">
    <source>
        <dbReference type="PROSITE" id="PS50882"/>
    </source>
</evidence>
<dbReference type="PROSITE" id="PS50882">
    <property type="entry name" value="YTH"/>
    <property type="match status" value="1"/>
</dbReference>
<feature type="compositionally biased region" description="Acidic residues" evidence="1">
    <location>
        <begin position="134"/>
        <end position="175"/>
    </location>
</feature>
<accession>A0A6I9MSV6</accession>
<protein>
    <submittedName>
        <fullName evidence="4">YTH domain-containing protein 1-like</fullName>
    </submittedName>
</protein>
<feature type="compositionally biased region" description="Basic and acidic residues" evidence="1">
    <location>
        <begin position="176"/>
        <end position="193"/>
    </location>
</feature>
<feature type="region of interest" description="Disordered" evidence="1">
    <location>
        <begin position="1"/>
        <end position="237"/>
    </location>
</feature>
<feature type="compositionally biased region" description="Basic and acidic residues" evidence="1">
    <location>
        <begin position="55"/>
        <end position="87"/>
    </location>
</feature>
<reference evidence="4" key="1">
    <citation type="submission" date="2025-08" db="UniProtKB">
        <authorList>
            <consortium name="RefSeq"/>
        </authorList>
    </citation>
    <scope>IDENTIFICATION</scope>
    <source>
        <tissue evidence="4">Muscle</tissue>
    </source>
</reference>